<dbReference type="STRING" id="406818.XBJ1_2885"/>
<accession>D3V847</accession>
<organism evidence="1 2">
    <name type="scientific">Xenorhabdus bovienii (strain SS-2004)</name>
    <name type="common">Xenorhabdus nematophila subsp. bovienii</name>
    <dbReference type="NCBI Taxonomy" id="406818"/>
    <lineage>
        <taxon>Bacteria</taxon>
        <taxon>Pseudomonadati</taxon>
        <taxon>Pseudomonadota</taxon>
        <taxon>Gammaproteobacteria</taxon>
        <taxon>Enterobacterales</taxon>
        <taxon>Morganellaceae</taxon>
        <taxon>Xenorhabdus</taxon>
    </lineage>
</organism>
<name>D3V847_XENBS</name>
<dbReference type="HOGENOM" id="CLU_2793107_0_0_6"/>
<proteinExistence type="predicted"/>
<dbReference type="KEGG" id="xbo:XBJ1_2885"/>
<reference evidence="1 2" key="1">
    <citation type="journal article" date="2011" name="PLoS ONE">
        <title>The entomopathogenic bacterial endosymbionts xenorhabdus and photorhabdus: convergent lifestyles from divergent genomes.</title>
        <authorList>
            <person name="Chaston J.M."/>
            <person name="Suen G."/>
            <person name="Tucker S.L."/>
            <person name="Andersen A.W."/>
            <person name="Bhasin A."/>
            <person name="Bode E."/>
            <person name="Bode H.B."/>
            <person name="Brachmann A.O."/>
            <person name="Cowles C.E."/>
            <person name="Cowles K.N."/>
            <person name="Darby C."/>
            <person name="de Leon L."/>
            <person name="Drace K."/>
            <person name="Du Z."/>
            <person name="Givaudan A."/>
            <person name="Herbert Tran E.E."/>
            <person name="Jewell K.A."/>
            <person name="Knack J.J."/>
            <person name="Krasomil-Osterfeld K.C."/>
            <person name="Kukor R."/>
            <person name="Lanois A."/>
            <person name="Latreille P."/>
            <person name="Leimgruber N.K."/>
            <person name="Lipke C.M."/>
            <person name="Liu R."/>
            <person name="Lu X."/>
            <person name="Martens E.C."/>
            <person name="Marri P.R."/>
            <person name="Medigue C."/>
            <person name="Menard M.L."/>
            <person name="Miller N.M."/>
            <person name="Morales-Soto N."/>
            <person name="Norton S."/>
            <person name="Ogier J.C."/>
            <person name="Orchard S.S."/>
            <person name="Park D."/>
            <person name="Park Y."/>
            <person name="Qurollo B.A."/>
            <person name="Sugar D.R."/>
            <person name="Richards G.R."/>
            <person name="Rouy Z."/>
            <person name="Slominski B."/>
            <person name="Slominski K."/>
            <person name="Snyder H."/>
            <person name="Tjaden B.C."/>
            <person name="van der Hoeven R."/>
            <person name="Welch R.D."/>
            <person name="Wheeler C."/>
            <person name="Xiang B."/>
            <person name="Barbazuk B."/>
            <person name="Gaudriault S."/>
            <person name="Goodner B."/>
            <person name="Slater S.C."/>
            <person name="Forst S."/>
            <person name="Goldman B.S."/>
            <person name="Goodrich-Blair H."/>
        </authorList>
    </citation>
    <scope>NUCLEOTIDE SEQUENCE [LARGE SCALE GENOMIC DNA]</scope>
    <source>
        <strain evidence="1 2">SS-2004</strain>
    </source>
</reference>
<gene>
    <name evidence="1" type="ordered locus">XBJ1_2885</name>
</gene>
<dbReference type="EMBL" id="FN667741">
    <property type="protein sequence ID" value="CBJ82009.1"/>
    <property type="molecule type" value="Genomic_DNA"/>
</dbReference>
<sequence length="68" mass="7622">MTPTPTTTDTVYSSGWNLSMMMKIDFKLSVVVLFSSSDKQSSLGIFLLLDRDNTTINQVVILTETIQF</sequence>
<evidence type="ECO:0000313" key="2">
    <source>
        <dbReference type="Proteomes" id="UP000002045"/>
    </source>
</evidence>
<protein>
    <submittedName>
        <fullName evidence="1">Uncharacterized protein</fullName>
    </submittedName>
</protein>
<dbReference type="Proteomes" id="UP000002045">
    <property type="component" value="Chromosome"/>
</dbReference>
<dbReference type="AlphaFoldDB" id="D3V847"/>
<evidence type="ECO:0000313" key="1">
    <source>
        <dbReference type="EMBL" id="CBJ82009.1"/>
    </source>
</evidence>